<proteinExistence type="predicted"/>
<evidence type="ECO:0000256" key="2">
    <source>
        <dbReference type="ARBA" id="ARBA00022525"/>
    </source>
</evidence>
<protein>
    <submittedName>
        <fullName evidence="4">Heavy metal-binding protein HIP</fullName>
    </submittedName>
</protein>
<dbReference type="Gene3D" id="2.60.120.40">
    <property type="match status" value="1"/>
</dbReference>
<accession>K1RFZ8</accession>
<dbReference type="PANTHER" id="PTHR22923">
    <property type="entry name" value="CEREBELLIN-RELATED"/>
    <property type="match status" value="1"/>
</dbReference>
<evidence type="ECO:0000256" key="3">
    <source>
        <dbReference type="ARBA" id="ARBA00022729"/>
    </source>
</evidence>
<dbReference type="EMBL" id="JH818634">
    <property type="protein sequence ID" value="EKC42669.1"/>
    <property type="molecule type" value="Genomic_DNA"/>
</dbReference>
<organism evidence="4">
    <name type="scientific">Magallana gigas</name>
    <name type="common">Pacific oyster</name>
    <name type="synonym">Crassostrea gigas</name>
    <dbReference type="NCBI Taxonomy" id="29159"/>
    <lineage>
        <taxon>Eukaryota</taxon>
        <taxon>Metazoa</taxon>
        <taxon>Spiralia</taxon>
        <taxon>Lophotrochozoa</taxon>
        <taxon>Mollusca</taxon>
        <taxon>Bivalvia</taxon>
        <taxon>Autobranchia</taxon>
        <taxon>Pteriomorphia</taxon>
        <taxon>Ostreida</taxon>
        <taxon>Ostreoidea</taxon>
        <taxon>Ostreidae</taxon>
        <taxon>Magallana</taxon>
    </lineage>
</organism>
<reference evidence="4" key="1">
    <citation type="journal article" date="2012" name="Nature">
        <title>The oyster genome reveals stress adaptation and complexity of shell formation.</title>
        <authorList>
            <person name="Zhang G."/>
            <person name="Fang X."/>
            <person name="Guo X."/>
            <person name="Li L."/>
            <person name="Luo R."/>
            <person name="Xu F."/>
            <person name="Yang P."/>
            <person name="Zhang L."/>
            <person name="Wang X."/>
            <person name="Qi H."/>
            <person name="Xiong Z."/>
            <person name="Que H."/>
            <person name="Xie Y."/>
            <person name="Holland P.W."/>
            <person name="Paps J."/>
            <person name="Zhu Y."/>
            <person name="Wu F."/>
            <person name="Chen Y."/>
            <person name="Wang J."/>
            <person name="Peng C."/>
            <person name="Meng J."/>
            <person name="Yang L."/>
            <person name="Liu J."/>
            <person name="Wen B."/>
            <person name="Zhang N."/>
            <person name="Huang Z."/>
            <person name="Zhu Q."/>
            <person name="Feng Y."/>
            <person name="Mount A."/>
            <person name="Hedgecock D."/>
            <person name="Xu Z."/>
            <person name="Liu Y."/>
            <person name="Domazet-Loso T."/>
            <person name="Du Y."/>
            <person name="Sun X."/>
            <person name="Zhang S."/>
            <person name="Liu B."/>
            <person name="Cheng P."/>
            <person name="Jiang X."/>
            <person name="Li J."/>
            <person name="Fan D."/>
            <person name="Wang W."/>
            <person name="Fu W."/>
            <person name="Wang T."/>
            <person name="Wang B."/>
            <person name="Zhang J."/>
            <person name="Peng Z."/>
            <person name="Li Y."/>
            <person name="Li N."/>
            <person name="Wang J."/>
            <person name="Chen M."/>
            <person name="He Y."/>
            <person name="Tan F."/>
            <person name="Song X."/>
            <person name="Zheng Q."/>
            <person name="Huang R."/>
            <person name="Yang H."/>
            <person name="Du X."/>
            <person name="Chen L."/>
            <person name="Yang M."/>
            <person name="Gaffney P.M."/>
            <person name="Wang S."/>
            <person name="Luo L."/>
            <person name="She Z."/>
            <person name="Ming Y."/>
            <person name="Huang W."/>
            <person name="Zhang S."/>
            <person name="Huang B."/>
            <person name="Zhang Y."/>
            <person name="Qu T."/>
            <person name="Ni P."/>
            <person name="Miao G."/>
            <person name="Wang J."/>
            <person name="Wang Q."/>
            <person name="Steinberg C.E."/>
            <person name="Wang H."/>
            <person name="Li N."/>
            <person name="Qian L."/>
            <person name="Zhang G."/>
            <person name="Li Y."/>
            <person name="Yang H."/>
            <person name="Liu X."/>
            <person name="Wang J."/>
            <person name="Yin Y."/>
            <person name="Wang J."/>
        </authorList>
    </citation>
    <scope>NUCLEOTIDE SEQUENCE [LARGE SCALE GENOMIC DNA]</scope>
    <source>
        <strain evidence="4">05x7-T-G4-1.051#20</strain>
    </source>
</reference>
<dbReference type="SMART" id="SM00110">
    <property type="entry name" value="C1Q"/>
    <property type="match status" value="1"/>
</dbReference>
<dbReference type="InParanoid" id="K1RFZ8"/>
<sequence length="278" mass="31360">MASPPSRLILHTGWLTGCLLVFCTSAEINISTDEFAAWKAEIEDQILILQKENMEIRETNKILSTKVGRLEDKVIEMEADRNRMSEIIECQNEELRNLHKKDDNRNELKKEGTDPILLERRTDGNRNEGRKVQRIIQGTSEPRQEPVIFHSYLSSNSPPNLSTHHVITFDAIPINKGNGYHHDNGIFEAPRPGTYVFFWTIYTHPRGYIPTELVANGNVISSGVTDSHADDGLQSATGVAIADLVAGDHVYVRIRHTAINYIFSNAEGRSTFSGWLLH</sequence>
<dbReference type="InterPro" id="IPR008983">
    <property type="entry name" value="Tumour_necrosis_fac-like_dom"/>
</dbReference>
<dbReference type="Pfam" id="PF00386">
    <property type="entry name" value="C1q"/>
    <property type="match status" value="1"/>
</dbReference>
<keyword evidence="3" id="KW-0732">Signal</keyword>
<dbReference type="GO" id="GO:0099558">
    <property type="term" value="P:maintenance of synapse structure"/>
    <property type="evidence" value="ECO:0007669"/>
    <property type="project" value="TreeGrafter"/>
</dbReference>
<dbReference type="InterPro" id="IPR001073">
    <property type="entry name" value="C1q_dom"/>
</dbReference>
<name>K1RFZ8_MAGGI</name>
<evidence type="ECO:0000313" key="4">
    <source>
        <dbReference type="EMBL" id="EKC42669.1"/>
    </source>
</evidence>
<dbReference type="KEGG" id="crg:105317787"/>
<keyword evidence="2" id="KW-0964">Secreted</keyword>
<comment type="subcellular location">
    <subcellularLocation>
        <location evidence="1">Secreted</location>
    </subcellularLocation>
</comment>
<dbReference type="GO" id="GO:0045202">
    <property type="term" value="C:synapse"/>
    <property type="evidence" value="ECO:0007669"/>
    <property type="project" value="TreeGrafter"/>
</dbReference>
<dbReference type="SUPFAM" id="SSF49842">
    <property type="entry name" value="TNF-like"/>
    <property type="match status" value="1"/>
</dbReference>
<dbReference type="AlphaFoldDB" id="K1RFZ8"/>
<dbReference type="PRINTS" id="PR00007">
    <property type="entry name" value="COMPLEMNTC1Q"/>
</dbReference>
<gene>
    <name evidence="4" type="ORF">CGI_10023889</name>
</gene>
<dbReference type="PANTHER" id="PTHR22923:SF103">
    <property type="entry name" value="CEREBELLIN 20-RELATED"/>
    <property type="match status" value="1"/>
</dbReference>
<dbReference type="HOGENOM" id="CLU_001074_7_1_1"/>
<dbReference type="GO" id="GO:0005576">
    <property type="term" value="C:extracellular region"/>
    <property type="evidence" value="ECO:0007669"/>
    <property type="project" value="UniProtKB-SubCell"/>
</dbReference>
<dbReference type="InterPro" id="IPR050822">
    <property type="entry name" value="Cerebellin_Synaptic_Org"/>
</dbReference>
<evidence type="ECO:0000256" key="1">
    <source>
        <dbReference type="ARBA" id="ARBA00004613"/>
    </source>
</evidence>
<dbReference type="PROSITE" id="PS51257">
    <property type="entry name" value="PROKAR_LIPOPROTEIN"/>
    <property type="match status" value="1"/>
</dbReference>
<dbReference type="PROSITE" id="PS50871">
    <property type="entry name" value="C1Q"/>
    <property type="match status" value="1"/>
</dbReference>